<name>A0A1N7UJV3_9PSED</name>
<feature type="domain" description="Enoyl reductase (ER)" evidence="3">
    <location>
        <begin position="16"/>
        <end position="329"/>
    </location>
</feature>
<dbReference type="OrthoDB" id="9780520at2"/>
<dbReference type="InterPro" id="IPR036291">
    <property type="entry name" value="NAD(P)-bd_dom_sf"/>
</dbReference>
<evidence type="ECO:0000313" key="8">
    <source>
        <dbReference type="Proteomes" id="UP000027308"/>
    </source>
</evidence>
<evidence type="ECO:0000256" key="1">
    <source>
        <dbReference type="ARBA" id="ARBA00022857"/>
    </source>
</evidence>
<dbReference type="Proteomes" id="UP000027308">
    <property type="component" value="Chromosome"/>
</dbReference>
<organism evidence="4 8">
    <name type="scientific">Pseudomonas simiae</name>
    <dbReference type="NCBI Taxonomy" id="321846"/>
    <lineage>
        <taxon>Bacteria</taxon>
        <taxon>Pseudomonadati</taxon>
        <taxon>Pseudomonadota</taxon>
        <taxon>Gammaproteobacteria</taxon>
        <taxon>Pseudomonadales</taxon>
        <taxon>Pseudomonadaceae</taxon>
        <taxon>Pseudomonas</taxon>
    </lineage>
</organism>
<evidence type="ECO:0000313" key="6">
    <source>
        <dbReference type="EMBL" id="MCF5321169.1"/>
    </source>
</evidence>
<dbReference type="InterPro" id="IPR011032">
    <property type="entry name" value="GroES-like_sf"/>
</dbReference>
<dbReference type="PANTHER" id="PTHR48106:SF8">
    <property type="entry name" value="OS02G0805600 PROTEIN"/>
    <property type="match status" value="1"/>
</dbReference>
<sequence>MTLPQEMTLIEITTPGGPEVLQPRHAEVPVAGPGEILIRVHAAGVNRPDALQRAGKYPMKPGFSPIPGLEVAGEVVALGEGVSEYQLGDKVCALTNGGGYAQFCSVPASQALPIPEGMDWIQAAAVPETFFTVWANLFGLGDAHTGQRVLIHGGTSGIGTTALMLCREFGIQAFATAGSADKCAAIAKLGAEPINYREQDFADVIAQQTDNQGVDVILDIMGASYFNNNLKALAMDGHLVMLGFLGGGKANDVDLLSILAKRAVITGSLLRARSKDEKAAIAEQLREYIWPVLAAGRCLPIIDKVYAYTDAAQAHARMEGGDHIGKIVLRVE</sequence>
<keyword evidence="2" id="KW-0560">Oxidoreductase</keyword>
<dbReference type="SUPFAM" id="SSF51735">
    <property type="entry name" value="NAD(P)-binding Rossmann-fold domains"/>
    <property type="match status" value="1"/>
</dbReference>
<proteinExistence type="predicted"/>
<accession>U1SM60</accession>
<dbReference type="Pfam" id="PF00107">
    <property type="entry name" value="ADH_zinc_N"/>
    <property type="match status" value="1"/>
</dbReference>
<dbReference type="Pfam" id="PF08240">
    <property type="entry name" value="ADH_N"/>
    <property type="match status" value="1"/>
</dbReference>
<evidence type="ECO:0000313" key="4">
    <source>
        <dbReference type="EMBL" id="AIB36129.1"/>
    </source>
</evidence>
<gene>
    <name evidence="6" type="ORF">GIW13_23020</name>
    <name evidence="5" type="ORF">O204_14525</name>
    <name evidence="4" type="ORF">PS417_11195</name>
</gene>
<dbReference type="EMBL" id="CP007637">
    <property type="protein sequence ID" value="AIB36129.1"/>
    <property type="molecule type" value="Genomic_DNA"/>
</dbReference>
<evidence type="ECO:0000313" key="9">
    <source>
        <dbReference type="Proteomes" id="UP000814078"/>
    </source>
</evidence>
<dbReference type="GO" id="GO:0070402">
    <property type="term" value="F:NADPH binding"/>
    <property type="evidence" value="ECO:0007669"/>
    <property type="project" value="TreeGrafter"/>
</dbReference>
<dbReference type="SUPFAM" id="SSF50129">
    <property type="entry name" value="GroES-like"/>
    <property type="match status" value="1"/>
</dbReference>
<evidence type="ECO:0000256" key="2">
    <source>
        <dbReference type="ARBA" id="ARBA00023002"/>
    </source>
</evidence>
<keyword evidence="9" id="KW-1185">Reference proteome</keyword>
<dbReference type="Proteomes" id="UP000814078">
    <property type="component" value="Unassembled WGS sequence"/>
</dbReference>
<dbReference type="Gene3D" id="3.90.180.10">
    <property type="entry name" value="Medium-chain alcohol dehydrogenases, catalytic domain"/>
    <property type="match status" value="1"/>
</dbReference>
<dbReference type="RefSeq" id="WP_021493320.1">
    <property type="nucleotide sequence ID" value="NZ_AVQG01000058.1"/>
</dbReference>
<dbReference type="Gene3D" id="3.40.50.720">
    <property type="entry name" value="NAD(P)-binding Rossmann-like Domain"/>
    <property type="match status" value="1"/>
</dbReference>
<protein>
    <submittedName>
        <fullName evidence="4 5">NAD(P)H-quinone oxidoreductase</fullName>
    </submittedName>
    <submittedName>
        <fullName evidence="6">Zinc-binding dehydrogenase</fullName>
    </submittedName>
</protein>
<dbReference type="CDD" id="cd05276">
    <property type="entry name" value="p53_inducible_oxidoreductase"/>
    <property type="match status" value="1"/>
</dbReference>
<dbReference type="GO" id="GO:0016651">
    <property type="term" value="F:oxidoreductase activity, acting on NAD(P)H"/>
    <property type="evidence" value="ECO:0007669"/>
    <property type="project" value="TreeGrafter"/>
</dbReference>
<dbReference type="AlphaFoldDB" id="A0A1N7UJV3"/>
<dbReference type="eggNOG" id="COG0604">
    <property type="taxonomic scope" value="Bacteria"/>
</dbReference>
<dbReference type="SMART" id="SM00829">
    <property type="entry name" value="PKS_ER"/>
    <property type="match status" value="1"/>
</dbReference>
<dbReference type="PATRIC" id="fig|1390371.3.peg.5448"/>
<keyword evidence="1" id="KW-0521">NADP</keyword>
<dbReference type="InterPro" id="IPR020843">
    <property type="entry name" value="ER"/>
</dbReference>
<reference evidence="4 8" key="2">
    <citation type="submission" date="2014-05" db="EMBL/GenBank/DDBJ databases">
        <title>Pseudomonas simiae WCS417.</title>
        <authorList>
            <person name="Berendsen R.L."/>
        </authorList>
    </citation>
    <scope>NUCLEOTIDE SEQUENCE [LARGE SCALE GENOMIC DNA]</scope>
    <source>
        <strain evidence="4 8">WCS417</strain>
    </source>
</reference>
<dbReference type="PANTHER" id="PTHR48106">
    <property type="entry name" value="QUINONE OXIDOREDUCTASE PIG3-RELATED"/>
    <property type="match status" value="1"/>
</dbReference>
<dbReference type="InterPro" id="IPR014189">
    <property type="entry name" value="Quinone_OxRdtase_PIG3"/>
</dbReference>
<dbReference type="InterPro" id="IPR013149">
    <property type="entry name" value="ADH-like_C"/>
</dbReference>
<evidence type="ECO:0000259" key="3">
    <source>
        <dbReference type="SMART" id="SM00829"/>
    </source>
</evidence>
<dbReference type="Proteomes" id="UP000016504">
    <property type="component" value="Unassembled WGS sequence"/>
</dbReference>
<accession>A0A1N7UJV3</accession>
<dbReference type="InterPro" id="IPR013154">
    <property type="entry name" value="ADH-like_N"/>
</dbReference>
<reference evidence="5 7" key="1">
    <citation type="submission" date="2013-08" db="EMBL/GenBank/DDBJ databases">
        <title>Biodegradation of aromatic compounds in biofilm forming Pseudomonas isolated from sewage sludge.</title>
        <authorList>
            <person name="Qureshi A."/>
            <person name="Ghosh S."/>
            <person name="Khardenavis A.A."/>
            <person name="Kapley A."/>
            <person name="Purohit H.J."/>
        </authorList>
    </citation>
    <scope>NUCLEOTIDE SEQUENCE [LARGE SCALE GENOMIC DNA]</scope>
    <source>
        <strain evidence="5 7">EGD-AQ6</strain>
    </source>
</reference>
<reference evidence="6 9" key="3">
    <citation type="submission" date="2019-11" db="EMBL/GenBank/DDBJ databases">
        <title>Epiphytic Pseudomonas syringae from cherry orchards.</title>
        <authorList>
            <person name="Hulin M.T."/>
        </authorList>
    </citation>
    <scope>NUCLEOTIDE SEQUENCE [LARGE SCALE GENOMIC DNA]</scope>
    <source>
        <strain evidence="6 9">PA-5-11C</strain>
    </source>
</reference>
<dbReference type="EMBL" id="AVQG01000058">
    <property type="protein sequence ID" value="ERH47316.1"/>
    <property type="molecule type" value="Genomic_DNA"/>
</dbReference>
<evidence type="ECO:0000313" key="7">
    <source>
        <dbReference type="Proteomes" id="UP000016504"/>
    </source>
</evidence>
<dbReference type="EMBL" id="WKCM01000048">
    <property type="protein sequence ID" value="MCF5321169.1"/>
    <property type="molecule type" value="Genomic_DNA"/>
</dbReference>
<dbReference type="GeneID" id="45622774"/>
<dbReference type="NCBIfam" id="TIGR02824">
    <property type="entry name" value="quinone_pig3"/>
    <property type="match status" value="1"/>
</dbReference>
<evidence type="ECO:0000313" key="5">
    <source>
        <dbReference type="EMBL" id="ERH47316.1"/>
    </source>
</evidence>